<dbReference type="GO" id="GO:0046872">
    <property type="term" value="F:metal ion binding"/>
    <property type="evidence" value="ECO:0007669"/>
    <property type="project" value="UniProtKB-KW"/>
</dbReference>
<dbReference type="Proteomes" id="UP000886520">
    <property type="component" value="Chromosome 19"/>
</dbReference>
<dbReference type="EMBL" id="JABFUD020000019">
    <property type="protein sequence ID" value="KAI5065437.1"/>
    <property type="molecule type" value="Genomic_DNA"/>
</dbReference>
<keyword evidence="6" id="KW-1185">Reference proteome</keyword>
<dbReference type="GO" id="GO:0009055">
    <property type="term" value="F:electron transfer activity"/>
    <property type="evidence" value="ECO:0007669"/>
    <property type="project" value="InterPro"/>
</dbReference>
<dbReference type="OrthoDB" id="2331100at2759"/>
<accession>A0A9D4Z994</accession>
<evidence type="ECO:0000256" key="3">
    <source>
        <dbReference type="SAM" id="SignalP"/>
    </source>
</evidence>
<evidence type="ECO:0000313" key="5">
    <source>
        <dbReference type="EMBL" id="KAI5065437.1"/>
    </source>
</evidence>
<keyword evidence="3" id="KW-0732">Signal</keyword>
<dbReference type="SUPFAM" id="SSF49503">
    <property type="entry name" value="Cupredoxins"/>
    <property type="match status" value="1"/>
</dbReference>
<feature type="chain" id="PRO_5039051345" description="Phytocyanin domain-containing protein" evidence="3">
    <location>
        <begin position="32"/>
        <end position="126"/>
    </location>
</feature>
<organism evidence="5 6">
    <name type="scientific">Adiantum capillus-veneris</name>
    <name type="common">Maidenhair fern</name>
    <dbReference type="NCBI Taxonomy" id="13818"/>
    <lineage>
        <taxon>Eukaryota</taxon>
        <taxon>Viridiplantae</taxon>
        <taxon>Streptophyta</taxon>
        <taxon>Embryophyta</taxon>
        <taxon>Tracheophyta</taxon>
        <taxon>Polypodiopsida</taxon>
        <taxon>Polypodiidae</taxon>
        <taxon>Polypodiales</taxon>
        <taxon>Pteridineae</taxon>
        <taxon>Pteridaceae</taxon>
        <taxon>Vittarioideae</taxon>
        <taxon>Adiantum</taxon>
    </lineage>
</organism>
<name>A0A9D4Z994_ADICA</name>
<dbReference type="PANTHER" id="PTHR33021">
    <property type="entry name" value="BLUE COPPER PROTEIN"/>
    <property type="match status" value="1"/>
</dbReference>
<reference evidence="5" key="1">
    <citation type="submission" date="2021-01" db="EMBL/GenBank/DDBJ databases">
        <title>Adiantum capillus-veneris genome.</title>
        <authorList>
            <person name="Fang Y."/>
            <person name="Liao Q."/>
        </authorList>
    </citation>
    <scope>NUCLEOTIDE SEQUENCE</scope>
    <source>
        <strain evidence="5">H3</strain>
        <tissue evidence="5">Leaf</tissue>
    </source>
</reference>
<keyword evidence="2" id="KW-0325">Glycoprotein</keyword>
<dbReference type="InterPro" id="IPR039391">
    <property type="entry name" value="Phytocyanin-like"/>
</dbReference>
<dbReference type="GO" id="GO:0005886">
    <property type="term" value="C:plasma membrane"/>
    <property type="evidence" value="ECO:0007669"/>
    <property type="project" value="TreeGrafter"/>
</dbReference>
<evidence type="ECO:0000259" key="4">
    <source>
        <dbReference type="PROSITE" id="PS51485"/>
    </source>
</evidence>
<comment type="caution">
    <text evidence="5">The sequence shown here is derived from an EMBL/GenBank/DDBJ whole genome shotgun (WGS) entry which is preliminary data.</text>
</comment>
<dbReference type="Gene3D" id="2.60.40.420">
    <property type="entry name" value="Cupredoxins - blue copper proteins"/>
    <property type="match status" value="1"/>
</dbReference>
<dbReference type="AlphaFoldDB" id="A0A9D4Z994"/>
<protein>
    <recommendedName>
        <fullName evidence="4">Phytocyanin domain-containing protein</fullName>
    </recommendedName>
</protein>
<dbReference type="PANTHER" id="PTHR33021:SF339">
    <property type="entry name" value="OS07G0570600 PROTEIN"/>
    <property type="match status" value="1"/>
</dbReference>
<evidence type="ECO:0000256" key="2">
    <source>
        <dbReference type="ARBA" id="ARBA00023180"/>
    </source>
</evidence>
<feature type="domain" description="Phytocyanin" evidence="4">
    <location>
        <begin position="32"/>
        <end position="126"/>
    </location>
</feature>
<evidence type="ECO:0000256" key="1">
    <source>
        <dbReference type="ARBA" id="ARBA00022723"/>
    </source>
</evidence>
<gene>
    <name evidence="5" type="ORF">GOP47_0020132</name>
</gene>
<sequence length="126" mass="13875">MKQLHHHNRLLQISACISLMVASLIFPTAHAKKYTVGGSQGWNLGVDYQSWASQFNFQQGDTLYFKYQAGAHNVMQVSQSDYNTCTFKTPITKDDGEGNSTVTLQSSGSFFYICGVPGHCPGGMKD</sequence>
<feature type="signal peptide" evidence="3">
    <location>
        <begin position="1"/>
        <end position="31"/>
    </location>
</feature>
<evidence type="ECO:0000313" key="6">
    <source>
        <dbReference type="Proteomes" id="UP000886520"/>
    </source>
</evidence>
<proteinExistence type="predicted"/>
<dbReference type="InterPro" id="IPR003245">
    <property type="entry name" value="Phytocyanin_dom"/>
</dbReference>
<dbReference type="CDD" id="cd04216">
    <property type="entry name" value="Phytocyanin"/>
    <property type="match status" value="1"/>
</dbReference>
<dbReference type="FunFam" id="2.60.40.420:FF:000003">
    <property type="entry name" value="Blue copper"/>
    <property type="match status" value="1"/>
</dbReference>
<keyword evidence="1" id="KW-0479">Metal-binding</keyword>
<dbReference type="InterPro" id="IPR008972">
    <property type="entry name" value="Cupredoxin"/>
</dbReference>
<dbReference type="Pfam" id="PF02298">
    <property type="entry name" value="Cu_bind_like"/>
    <property type="match status" value="1"/>
</dbReference>
<dbReference type="PROSITE" id="PS51485">
    <property type="entry name" value="PHYTOCYANIN"/>
    <property type="match status" value="1"/>
</dbReference>